<dbReference type="Proteomes" id="UP000700596">
    <property type="component" value="Unassembled WGS sequence"/>
</dbReference>
<dbReference type="AlphaFoldDB" id="A0A9P9E5D2"/>
<accession>A0A9P9E5D2</accession>
<evidence type="ECO:0000256" key="1">
    <source>
        <dbReference type="SAM" id="MobiDB-lite"/>
    </source>
</evidence>
<comment type="caution">
    <text evidence="2">The sequence shown here is derived from an EMBL/GenBank/DDBJ whole genome shotgun (WGS) entry which is preliminary data.</text>
</comment>
<name>A0A9P9E5D2_9PLEO</name>
<organism evidence="2 3">
    <name type="scientific">Dendryphion nanum</name>
    <dbReference type="NCBI Taxonomy" id="256645"/>
    <lineage>
        <taxon>Eukaryota</taxon>
        <taxon>Fungi</taxon>
        <taxon>Dikarya</taxon>
        <taxon>Ascomycota</taxon>
        <taxon>Pezizomycotina</taxon>
        <taxon>Dothideomycetes</taxon>
        <taxon>Pleosporomycetidae</taxon>
        <taxon>Pleosporales</taxon>
        <taxon>Torulaceae</taxon>
        <taxon>Dendryphion</taxon>
    </lineage>
</organism>
<feature type="compositionally biased region" description="Polar residues" evidence="1">
    <location>
        <begin position="1"/>
        <end position="10"/>
    </location>
</feature>
<evidence type="ECO:0000313" key="3">
    <source>
        <dbReference type="Proteomes" id="UP000700596"/>
    </source>
</evidence>
<evidence type="ECO:0000313" key="2">
    <source>
        <dbReference type="EMBL" id="KAH7130256.1"/>
    </source>
</evidence>
<feature type="region of interest" description="Disordered" evidence="1">
    <location>
        <begin position="1"/>
        <end position="139"/>
    </location>
</feature>
<dbReference type="EMBL" id="JAGMWT010000004">
    <property type="protein sequence ID" value="KAH7130256.1"/>
    <property type="molecule type" value="Genomic_DNA"/>
</dbReference>
<proteinExistence type="predicted"/>
<reference evidence="2" key="1">
    <citation type="journal article" date="2021" name="Nat. Commun.">
        <title>Genetic determinants of endophytism in the Arabidopsis root mycobiome.</title>
        <authorList>
            <person name="Mesny F."/>
            <person name="Miyauchi S."/>
            <person name="Thiergart T."/>
            <person name="Pickel B."/>
            <person name="Atanasova L."/>
            <person name="Karlsson M."/>
            <person name="Huettel B."/>
            <person name="Barry K.W."/>
            <person name="Haridas S."/>
            <person name="Chen C."/>
            <person name="Bauer D."/>
            <person name="Andreopoulos W."/>
            <person name="Pangilinan J."/>
            <person name="LaButti K."/>
            <person name="Riley R."/>
            <person name="Lipzen A."/>
            <person name="Clum A."/>
            <person name="Drula E."/>
            <person name="Henrissat B."/>
            <person name="Kohler A."/>
            <person name="Grigoriev I.V."/>
            <person name="Martin F.M."/>
            <person name="Hacquard S."/>
        </authorList>
    </citation>
    <scope>NUCLEOTIDE SEQUENCE</scope>
    <source>
        <strain evidence="2">MPI-CAGE-CH-0243</strain>
    </source>
</reference>
<gene>
    <name evidence="2" type="ORF">B0J11DRAFT_522746</name>
</gene>
<sequence>MSSEYSSTDPLTLAKQAERDLNSHAAIHGHEGRKGTSDSTTESGINTAATTKFPGSTATYGSAASGAGNNREIPESEGGGVDPQSGKPYKARDFQGGIGGPEDHAARYAQTHGGDDAVRGNVAQKGVDGPTLRQSGVLK</sequence>
<feature type="compositionally biased region" description="Low complexity" evidence="1">
    <location>
        <begin position="55"/>
        <end position="68"/>
    </location>
</feature>
<feature type="compositionally biased region" description="Basic and acidic residues" evidence="1">
    <location>
        <begin position="16"/>
        <end position="36"/>
    </location>
</feature>
<dbReference type="OrthoDB" id="3359339at2759"/>
<protein>
    <submittedName>
        <fullName evidence="2">Uncharacterized protein</fullName>
    </submittedName>
</protein>
<feature type="compositionally biased region" description="Polar residues" evidence="1">
    <location>
        <begin position="37"/>
        <end position="54"/>
    </location>
</feature>
<keyword evidence="3" id="KW-1185">Reference proteome</keyword>